<dbReference type="GO" id="GO:0004565">
    <property type="term" value="F:beta-galactosidase activity"/>
    <property type="evidence" value="ECO:0007669"/>
    <property type="project" value="UniProtKB-EC"/>
</dbReference>
<dbReference type="InterPro" id="IPR011013">
    <property type="entry name" value="Gal_mutarotase_sf_dom"/>
</dbReference>
<dbReference type="InterPro" id="IPR006102">
    <property type="entry name" value="Ig-like_GH2"/>
</dbReference>
<dbReference type="SMART" id="SM01038">
    <property type="entry name" value="Bgal_small_N"/>
    <property type="match status" value="1"/>
</dbReference>
<keyword evidence="4" id="KW-0378">Hydrolase</keyword>
<dbReference type="InterPro" id="IPR036156">
    <property type="entry name" value="Beta-gal/glucu_dom_sf"/>
</dbReference>
<protein>
    <recommendedName>
        <fullName evidence="3">beta-galactosidase</fullName>
        <ecNumber evidence="3">3.2.1.23</ecNumber>
    </recommendedName>
    <alternativeName>
        <fullName evidence="6">Lactase</fullName>
    </alternativeName>
</protein>
<comment type="similarity">
    <text evidence="2">Belongs to the glycosyl hydrolase 2 family.</text>
</comment>
<dbReference type="SUPFAM" id="SSF49785">
    <property type="entry name" value="Galactose-binding domain-like"/>
    <property type="match status" value="1"/>
</dbReference>
<dbReference type="InterPro" id="IPR017853">
    <property type="entry name" value="GH"/>
</dbReference>
<dbReference type="SUPFAM" id="SSF49303">
    <property type="entry name" value="beta-Galactosidase/glucuronidase domain"/>
    <property type="match status" value="2"/>
</dbReference>
<dbReference type="Pfam" id="PF02837">
    <property type="entry name" value="Glyco_hydro_2_N"/>
    <property type="match status" value="1"/>
</dbReference>
<dbReference type="InterPro" id="IPR006101">
    <property type="entry name" value="Glyco_hydro_2"/>
</dbReference>
<dbReference type="Gene3D" id="3.20.20.80">
    <property type="entry name" value="Glycosidases"/>
    <property type="match status" value="1"/>
</dbReference>
<evidence type="ECO:0000256" key="2">
    <source>
        <dbReference type="ARBA" id="ARBA00007401"/>
    </source>
</evidence>
<proteinExistence type="inferred from homology"/>
<evidence type="ECO:0000256" key="5">
    <source>
        <dbReference type="ARBA" id="ARBA00023295"/>
    </source>
</evidence>
<dbReference type="Gene3D" id="2.60.120.260">
    <property type="entry name" value="Galactose-binding domain-like"/>
    <property type="match status" value="1"/>
</dbReference>
<keyword evidence="5" id="KW-0326">Glycosidase</keyword>
<dbReference type="GO" id="GO:0030246">
    <property type="term" value="F:carbohydrate binding"/>
    <property type="evidence" value="ECO:0007669"/>
    <property type="project" value="InterPro"/>
</dbReference>
<evidence type="ECO:0000256" key="3">
    <source>
        <dbReference type="ARBA" id="ARBA00012756"/>
    </source>
</evidence>
<dbReference type="Pfam" id="PF00703">
    <property type="entry name" value="Glyco_hydro_2"/>
    <property type="match status" value="1"/>
</dbReference>
<evidence type="ECO:0000256" key="6">
    <source>
        <dbReference type="ARBA" id="ARBA00032230"/>
    </source>
</evidence>
<evidence type="ECO:0000256" key="1">
    <source>
        <dbReference type="ARBA" id="ARBA00001412"/>
    </source>
</evidence>
<dbReference type="PANTHER" id="PTHR46323">
    <property type="entry name" value="BETA-GALACTOSIDASE"/>
    <property type="match status" value="1"/>
</dbReference>
<dbReference type="Proteomes" id="UP000824242">
    <property type="component" value="Unassembled WGS sequence"/>
</dbReference>
<dbReference type="Gene3D" id="2.70.98.10">
    <property type="match status" value="1"/>
</dbReference>
<dbReference type="InterPro" id="IPR014718">
    <property type="entry name" value="GH-type_carb-bd"/>
</dbReference>
<dbReference type="AlphaFoldDB" id="A0A9D1ANL7"/>
<evidence type="ECO:0000256" key="4">
    <source>
        <dbReference type="ARBA" id="ARBA00022801"/>
    </source>
</evidence>
<dbReference type="SUPFAM" id="SSF74650">
    <property type="entry name" value="Galactose mutarotase-like"/>
    <property type="match status" value="1"/>
</dbReference>
<dbReference type="InterPro" id="IPR006103">
    <property type="entry name" value="Glyco_hydro_2_cat"/>
</dbReference>
<dbReference type="InterPro" id="IPR050347">
    <property type="entry name" value="Bact_Beta-galactosidase"/>
</dbReference>
<evidence type="ECO:0000313" key="8">
    <source>
        <dbReference type="EMBL" id="HIR47749.1"/>
    </source>
</evidence>
<dbReference type="Gene3D" id="2.60.40.10">
    <property type="entry name" value="Immunoglobulins"/>
    <property type="match status" value="2"/>
</dbReference>
<gene>
    <name evidence="8" type="ORF">IAB89_08875</name>
</gene>
<feature type="domain" description="Beta galactosidase small chain/" evidence="7">
    <location>
        <begin position="740"/>
        <end position="1008"/>
    </location>
</feature>
<dbReference type="GO" id="GO:0005990">
    <property type="term" value="P:lactose catabolic process"/>
    <property type="evidence" value="ECO:0007669"/>
    <property type="project" value="TreeGrafter"/>
</dbReference>
<dbReference type="Pfam" id="PF02836">
    <property type="entry name" value="Glyco_hydro_2_C"/>
    <property type="match status" value="1"/>
</dbReference>
<evidence type="ECO:0000313" key="9">
    <source>
        <dbReference type="Proteomes" id="UP000824242"/>
    </source>
</evidence>
<dbReference type="InterPro" id="IPR008979">
    <property type="entry name" value="Galactose-bd-like_sf"/>
</dbReference>
<dbReference type="Pfam" id="PF02929">
    <property type="entry name" value="Bgal_small_N"/>
    <property type="match status" value="1"/>
</dbReference>
<dbReference type="SUPFAM" id="SSF51445">
    <property type="entry name" value="(Trans)glycosidases"/>
    <property type="match status" value="1"/>
</dbReference>
<dbReference type="GO" id="GO:0009341">
    <property type="term" value="C:beta-galactosidase complex"/>
    <property type="evidence" value="ECO:0007669"/>
    <property type="project" value="InterPro"/>
</dbReference>
<organism evidence="8 9">
    <name type="scientific">Candidatus Caccousia avicola</name>
    <dbReference type="NCBI Taxonomy" id="2840721"/>
    <lineage>
        <taxon>Bacteria</taxon>
        <taxon>Bacillati</taxon>
        <taxon>Bacillota</taxon>
        <taxon>Clostridia</taxon>
        <taxon>Eubacteriales</taxon>
        <taxon>Oscillospiraceae</taxon>
        <taxon>Oscillospiraceae incertae sedis</taxon>
        <taxon>Candidatus Caccousia</taxon>
    </lineage>
</organism>
<comment type="catalytic activity">
    <reaction evidence="1">
        <text>Hydrolysis of terminal non-reducing beta-D-galactose residues in beta-D-galactosides.</text>
        <dbReference type="EC" id="3.2.1.23"/>
    </reaction>
</comment>
<dbReference type="InterPro" id="IPR013783">
    <property type="entry name" value="Ig-like_fold"/>
</dbReference>
<dbReference type="PRINTS" id="PR00132">
    <property type="entry name" value="GLHYDRLASE2"/>
</dbReference>
<dbReference type="PANTHER" id="PTHR46323:SF2">
    <property type="entry name" value="BETA-GALACTOSIDASE"/>
    <property type="match status" value="1"/>
</dbReference>
<sequence length="1011" mass="116196">MKLPRYYEDPSTLHVGTEPNHAYFIPFRDESLARLGDRQLSERMTLLSGEWGFHYYPNRFEVPDHFMDPDFDDSSFDAIPVPSCWQMLGYDRNQYTNVNYPFPYDPPYVPEENPCGAYRTDFLLSEEQCEERTYLHFEGVDSCFYVWVNGQFAGYSQVSHSTSEFEITSYVEAGRNQLAVLVMKWCDGSYLEDQDKLRMSGIFRDVYLLSRPQNHIRDFTVRTPVEDDYRTAKINLTFQWEGAEEKTVCTLYSPDGEKLAEASPENGCVSFSVPDAILWNAETPNLYQVVIRAAGEVICQNVGIRRIDIRDAVLYFNGVAIKLRGTNRHDSDPFVGYAVDEEKLITDLVLMKQHNMNAIRTSHYPNAPWATQLYDRFGFYVIDESDIEMHGTTSVYSNLPAHGHSYADYLVNDRVYGSLCHEPRFEAAVLDRVQRNVERDKNCPSVLMWSLGNESGYGPNMEKAAAWIKTVDTERLVHYESSIYQMEGYQNDLSCIDVYSRMYASVEDVEHYCTDDTLKKPFIQCEFIHAMGNGPGDIEDYFERLYRYDKFAGGFVWEWCDHAVWMGRTPDGKAKYGYGGDFGEFPHDSNFCMDGLVYPDRTPHTGLLEWKNVARPARAFLKDASNGILTLHNYFDFTNLVDSMTIEYEVTQNGVSVESGSIDTPDLAPHAETEIRIPYTVPASGVCCLNLYYRLKEEDDFREEGYLLGFDQFILREEKAAFAAGAAQNLNVRETERRYIIEGDSFRYVWNRLTGTFESLTGDQISFMEKPMEWNIWRAPTDNDRNIRREWERAGYHRSSPRVYESTVEQTENGVVITAKLSLAAIYLQPCLTLRAVWTILPDGRIRADIHGERGEEFPFLPRFGLRMFLPRAFEAVEYFGYGPFESYSDKHRASLLGKYETTVTEQHEDYLRPQENSSHFGCSHLAVANPDGGCLEAVGDAFSFNTSRYTQEELAGKAHNYELEPCGSTVLCLDYKLSGIGSNSCGPKLLPQYRLEEKEFDFTIELRLSK</sequence>
<dbReference type="EC" id="3.2.1.23" evidence="3"/>
<name>A0A9D1ANL7_9FIRM</name>
<dbReference type="InterPro" id="IPR032312">
    <property type="entry name" value="LacZ_4"/>
</dbReference>
<reference evidence="8" key="1">
    <citation type="submission" date="2020-10" db="EMBL/GenBank/DDBJ databases">
        <authorList>
            <person name="Gilroy R."/>
        </authorList>
    </citation>
    <scope>NUCLEOTIDE SEQUENCE</scope>
    <source>
        <strain evidence="8">ChiSxjej1B13-7958</strain>
    </source>
</reference>
<reference evidence="8" key="2">
    <citation type="journal article" date="2021" name="PeerJ">
        <title>Extensive microbial diversity within the chicken gut microbiome revealed by metagenomics and culture.</title>
        <authorList>
            <person name="Gilroy R."/>
            <person name="Ravi A."/>
            <person name="Getino M."/>
            <person name="Pursley I."/>
            <person name="Horton D.L."/>
            <person name="Alikhan N.F."/>
            <person name="Baker D."/>
            <person name="Gharbi K."/>
            <person name="Hall N."/>
            <person name="Watson M."/>
            <person name="Adriaenssens E.M."/>
            <person name="Foster-Nyarko E."/>
            <person name="Jarju S."/>
            <person name="Secka A."/>
            <person name="Antonio M."/>
            <person name="Oren A."/>
            <person name="Chaudhuri R.R."/>
            <person name="La Ragione R."/>
            <person name="Hildebrand F."/>
            <person name="Pallen M.J."/>
        </authorList>
    </citation>
    <scope>NUCLEOTIDE SEQUENCE</scope>
    <source>
        <strain evidence="8">ChiSxjej1B13-7958</strain>
    </source>
</reference>
<evidence type="ECO:0000259" key="7">
    <source>
        <dbReference type="SMART" id="SM01038"/>
    </source>
</evidence>
<comment type="caution">
    <text evidence="8">The sequence shown here is derived from an EMBL/GenBank/DDBJ whole genome shotgun (WGS) entry which is preliminary data.</text>
</comment>
<dbReference type="InterPro" id="IPR006104">
    <property type="entry name" value="Glyco_hydro_2_N"/>
</dbReference>
<dbReference type="InterPro" id="IPR004199">
    <property type="entry name" value="B-gal_small/dom_5"/>
</dbReference>
<accession>A0A9D1ANL7</accession>
<dbReference type="EMBL" id="DVGZ01000096">
    <property type="protein sequence ID" value="HIR47749.1"/>
    <property type="molecule type" value="Genomic_DNA"/>
</dbReference>
<dbReference type="Pfam" id="PF16353">
    <property type="entry name" value="LacZ_4"/>
    <property type="match status" value="1"/>
</dbReference>